<protein>
    <recommendedName>
        <fullName evidence="16">Nuclear receptor</fullName>
    </recommendedName>
</protein>
<dbReference type="GO" id="GO:0008270">
    <property type="term" value="F:zinc ion binding"/>
    <property type="evidence" value="ECO:0007669"/>
    <property type="project" value="UniProtKB-KW"/>
</dbReference>
<evidence type="ECO:0000259" key="12">
    <source>
        <dbReference type="PROSITE" id="PS51843"/>
    </source>
</evidence>
<dbReference type="CDD" id="cd07164">
    <property type="entry name" value="NR_DBD_PNR_like_1"/>
    <property type="match status" value="1"/>
</dbReference>
<dbReference type="EMBL" id="CAJNOU010000573">
    <property type="protein sequence ID" value="CAF1036231.1"/>
    <property type="molecule type" value="Genomic_DNA"/>
</dbReference>
<dbReference type="OrthoDB" id="5771769at2759"/>
<evidence type="ECO:0000256" key="5">
    <source>
        <dbReference type="ARBA" id="ARBA00023015"/>
    </source>
</evidence>
<dbReference type="InterPro" id="IPR001723">
    <property type="entry name" value="Nuclear_hrmn_rcpt"/>
</dbReference>
<dbReference type="EMBL" id="CAJNOO010000471">
    <property type="protein sequence ID" value="CAF0952606.1"/>
    <property type="molecule type" value="Genomic_DNA"/>
</dbReference>
<keyword evidence="4 10" id="KW-0862">Zinc</keyword>
<evidence type="ECO:0000256" key="10">
    <source>
        <dbReference type="RuleBase" id="RU004334"/>
    </source>
</evidence>
<feature type="domain" description="Nuclear receptor" evidence="11">
    <location>
        <begin position="13"/>
        <end position="88"/>
    </location>
</feature>
<sequence length="380" mass="44156">MSTSSSSTNRRHISVCSVCGDKASGKHYGVMSCDGCRGFFKRSVRRKIEYKCKGDSTCQVDVNRRNQCQACRFQRCLAMKMKPSAVQNERAPRHGAKRAALPLLPPPPPPPPSIPLPRIQCWTPPTAVGYVNESPQVTMSFGFRNLAINNTSSPLWSRMIFPQQKFNSSLDSTQQTISDFSNTTDETRLSLDVTNDEIICETASFLLLESIRWLYLVPSFKDLNEYDQYLLIEQSWSIIFLLTSAEMKKFIDQNENESFDEENQYSLFQSIVKDLILHSIDQTEYTLLKLIIIFSIPTNYELNERFIIDKYRKDALFMLNEYTKNSKYRRLAELLMLLSHIQETMSTIYLDKIFFRHLINRISMQNLLRNIIRHIRTFSR</sequence>
<dbReference type="InterPro" id="IPR050274">
    <property type="entry name" value="Nuclear_hormone_rcpt_NR2"/>
</dbReference>
<evidence type="ECO:0000313" key="15">
    <source>
        <dbReference type="Proteomes" id="UP000663882"/>
    </source>
</evidence>
<dbReference type="SMART" id="SM00399">
    <property type="entry name" value="ZnF_C4"/>
    <property type="match status" value="1"/>
</dbReference>
<keyword evidence="8 10" id="KW-0675">Receptor</keyword>
<dbReference type="PROSITE" id="PS51030">
    <property type="entry name" value="NUCLEAR_REC_DBD_2"/>
    <property type="match status" value="1"/>
</dbReference>
<keyword evidence="3 10" id="KW-0863">Zinc-finger</keyword>
<evidence type="ECO:0000259" key="11">
    <source>
        <dbReference type="PROSITE" id="PS51030"/>
    </source>
</evidence>
<dbReference type="PROSITE" id="PS00031">
    <property type="entry name" value="NUCLEAR_REC_DBD_1"/>
    <property type="match status" value="1"/>
</dbReference>
<evidence type="ECO:0000256" key="3">
    <source>
        <dbReference type="ARBA" id="ARBA00022771"/>
    </source>
</evidence>
<dbReference type="PRINTS" id="PR00398">
    <property type="entry name" value="STRDHORMONER"/>
</dbReference>
<dbReference type="Gene3D" id="3.30.50.10">
    <property type="entry name" value="Erythroid Transcription Factor GATA-1, subunit A"/>
    <property type="match status" value="1"/>
</dbReference>
<dbReference type="FunFam" id="3.30.50.10:FF:000006">
    <property type="entry name" value="Nuclear receptor subfamily 5 group A member"/>
    <property type="match status" value="1"/>
</dbReference>
<proteinExistence type="inferred from homology"/>
<keyword evidence="5 10" id="KW-0805">Transcription regulation</keyword>
<keyword evidence="7 10" id="KW-0804">Transcription</keyword>
<comment type="subcellular location">
    <subcellularLocation>
        <location evidence="1 10">Nucleus</location>
    </subcellularLocation>
</comment>
<organism evidence="13 15">
    <name type="scientific">Rotaria sordida</name>
    <dbReference type="NCBI Taxonomy" id="392033"/>
    <lineage>
        <taxon>Eukaryota</taxon>
        <taxon>Metazoa</taxon>
        <taxon>Spiralia</taxon>
        <taxon>Gnathifera</taxon>
        <taxon>Rotifera</taxon>
        <taxon>Eurotatoria</taxon>
        <taxon>Bdelloidea</taxon>
        <taxon>Philodinida</taxon>
        <taxon>Philodinidae</taxon>
        <taxon>Rotaria</taxon>
    </lineage>
</organism>
<dbReference type="Proteomes" id="UP000663889">
    <property type="component" value="Unassembled WGS sequence"/>
</dbReference>
<dbReference type="InterPro" id="IPR035500">
    <property type="entry name" value="NHR-like_dom_sf"/>
</dbReference>
<dbReference type="PRINTS" id="PR00047">
    <property type="entry name" value="STROIDFINGER"/>
</dbReference>
<keyword evidence="6 10" id="KW-0238">DNA-binding</keyword>
<dbReference type="Gene3D" id="1.10.565.10">
    <property type="entry name" value="Retinoid X Receptor"/>
    <property type="match status" value="1"/>
</dbReference>
<keyword evidence="2 10" id="KW-0479">Metal-binding</keyword>
<comment type="caution">
    <text evidence="13">The sequence shown here is derived from an EMBL/GenBank/DDBJ whole genome shotgun (WGS) entry which is preliminary data.</text>
</comment>
<dbReference type="GO" id="GO:0005634">
    <property type="term" value="C:nucleus"/>
    <property type="evidence" value="ECO:0007669"/>
    <property type="project" value="UniProtKB-SubCell"/>
</dbReference>
<evidence type="ECO:0000256" key="4">
    <source>
        <dbReference type="ARBA" id="ARBA00022833"/>
    </source>
</evidence>
<dbReference type="InterPro" id="IPR001628">
    <property type="entry name" value="Znf_hrmn_rcpt"/>
</dbReference>
<evidence type="ECO:0000256" key="2">
    <source>
        <dbReference type="ARBA" id="ARBA00022723"/>
    </source>
</evidence>
<evidence type="ECO:0000313" key="14">
    <source>
        <dbReference type="EMBL" id="CAF1036231.1"/>
    </source>
</evidence>
<evidence type="ECO:0000256" key="7">
    <source>
        <dbReference type="ARBA" id="ARBA00023163"/>
    </source>
</evidence>
<dbReference type="Proteomes" id="UP000663882">
    <property type="component" value="Unassembled WGS sequence"/>
</dbReference>
<dbReference type="SMART" id="SM00430">
    <property type="entry name" value="HOLI"/>
    <property type="match status" value="1"/>
</dbReference>
<evidence type="ECO:0000256" key="8">
    <source>
        <dbReference type="ARBA" id="ARBA00023170"/>
    </source>
</evidence>
<dbReference type="SUPFAM" id="SSF57716">
    <property type="entry name" value="Glucocorticoid receptor-like (DNA-binding domain)"/>
    <property type="match status" value="1"/>
</dbReference>
<feature type="domain" description="NR LBD" evidence="12">
    <location>
        <begin position="169"/>
        <end position="375"/>
    </location>
</feature>
<comment type="similarity">
    <text evidence="10">Belongs to the nuclear hormone receptor family.</text>
</comment>
<gene>
    <name evidence="13" type="ORF">RFH988_LOCUS11713</name>
    <name evidence="14" type="ORF">SEV965_LOCUS12578</name>
</gene>
<name>A0A814DCU0_9BILA</name>
<dbReference type="PANTHER" id="PTHR24083">
    <property type="entry name" value="NUCLEAR HORMONE RECEPTOR"/>
    <property type="match status" value="1"/>
</dbReference>
<accession>A0A814DCU0</accession>
<evidence type="ECO:0000313" key="13">
    <source>
        <dbReference type="EMBL" id="CAF0952606.1"/>
    </source>
</evidence>
<reference evidence="13" key="1">
    <citation type="submission" date="2021-02" db="EMBL/GenBank/DDBJ databases">
        <authorList>
            <person name="Nowell W R."/>
        </authorList>
    </citation>
    <scope>NUCLEOTIDE SEQUENCE</scope>
</reference>
<evidence type="ECO:0000256" key="9">
    <source>
        <dbReference type="ARBA" id="ARBA00023242"/>
    </source>
</evidence>
<dbReference type="GO" id="GO:0043565">
    <property type="term" value="F:sequence-specific DNA binding"/>
    <property type="evidence" value="ECO:0007669"/>
    <property type="project" value="InterPro"/>
</dbReference>
<dbReference type="SUPFAM" id="SSF48508">
    <property type="entry name" value="Nuclear receptor ligand-binding domain"/>
    <property type="match status" value="1"/>
</dbReference>
<evidence type="ECO:0000256" key="6">
    <source>
        <dbReference type="ARBA" id="ARBA00023125"/>
    </source>
</evidence>
<dbReference type="AlphaFoldDB" id="A0A814DCU0"/>
<dbReference type="InterPro" id="IPR000536">
    <property type="entry name" value="Nucl_hrmn_rcpt_lig-bd"/>
</dbReference>
<evidence type="ECO:0008006" key="16">
    <source>
        <dbReference type="Google" id="ProtNLM"/>
    </source>
</evidence>
<dbReference type="GO" id="GO:0003700">
    <property type="term" value="F:DNA-binding transcription factor activity"/>
    <property type="evidence" value="ECO:0007669"/>
    <property type="project" value="InterPro"/>
</dbReference>
<keyword evidence="9 10" id="KW-0539">Nucleus</keyword>
<dbReference type="Pfam" id="PF00105">
    <property type="entry name" value="zf-C4"/>
    <property type="match status" value="1"/>
</dbReference>
<evidence type="ECO:0000256" key="1">
    <source>
        <dbReference type="ARBA" id="ARBA00004123"/>
    </source>
</evidence>
<dbReference type="Pfam" id="PF00104">
    <property type="entry name" value="Hormone_recep"/>
    <property type="match status" value="1"/>
</dbReference>
<dbReference type="InterPro" id="IPR013088">
    <property type="entry name" value="Znf_NHR/GATA"/>
</dbReference>
<dbReference type="PROSITE" id="PS51843">
    <property type="entry name" value="NR_LBD"/>
    <property type="match status" value="1"/>
</dbReference>